<feature type="compositionally biased region" description="Low complexity" evidence="1">
    <location>
        <begin position="122"/>
        <end position="138"/>
    </location>
</feature>
<protein>
    <submittedName>
        <fullName evidence="2">Uncharacterized protein</fullName>
    </submittedName>
</protein>
<dbReference type="Proteomes" id="UP001341840">
    <property type="component" value="Unassembled WGS sequence"/>
</dbReference>
<evidence type="ECO:0000313" key="3">
    <source>
        <dbReference type="Proteomes" id="UP001341840"/>
    </source>
</evidence>
<dbReference type="EMBL" id="JASCZI010001373">
    <property type="protein sequence ID" value="MED6114852.1"/>
    <property type="molecule type" value="Genomic_DNA"/>
</dbReference>
<feature type="compositionally biased region" description="Polar residues" evidence="1">
    <location>
        <begin position="100"/>
        <end position="114"/>
    </location>
</feature>
<organism evidence="2 3">
    <name type="scientific">Stylosanthes scabra</name>
    <dbReference type="NCBI Taxonomy" id="79078"/>
    <lineage>
        <taxon>Eukaryota</taxon>
        <taxon>Viridiplantae</taxon>
        <taxon>Streptophyta</taxon>
        <taxon>Embryophyta</taxon>
        <taxon>Tracheophyta</taxon>
        <taxon>Spermatophyta</taxon>
        <taxon>Magnoliopsida</taxon>
        <taxon>eudicotyledons</taxon>
        <taxon>Gunneridae</taxon>
        <taxon>Pentapetalae</taxon>
        <taxon>rosids</taxon>
        <taxon>fabids</taxon>
        <taxon>Fabales</taxon>
        <taxon>Fabaceae</taxon>
        <taxon>Papilionoideae</taxon>
        <taxon>50 kb inversion clade</taxon>
        <taxon>dalbergioids sensu lato</taxon>
        <taxon>Dalbergieae</taxon>
        <taxon>Pterocarpus clade</taxon>
        <taxon>Stylosanthes</taxon>
    </lineage>
</organism>
<reference evidence="2 3" key="1">
    <citation type="journal article" date="2023" name="Plants (Basel)">
        <title>Bridging the Gap: Combining Genomics and Transcriptomics Approaches to Understand Stylosanthes scabra, an Orphan Legume from the Brazilian Caatinga.</title>
        <authorList>
            <person name="Ferreira-Neto J.R.C."/>
            <person name="da Silva M.D."/>
            <person name="Binneck E."/>
            <person name="de Melo N.F."/>
            <person name="da Silva R.H."/>
            <person name="de Melo A.L.T.M."/>
            <person name="Pandolfi V."/>
            <person name="Bustamante F.O."/>
            <person name="Brasileiro-Vidal A.C."/>
            <person name="Benko-Iseppon A.M."/>
        </authorList>
    </citation>
    <scope>NUCLEOTIDE SEQUENCE [LARGE SCALE GENOMIC DNA]</scope>
    <source>
        <tissue evidence="2">Leaves</tissue>
    </source>
</reference>
<name>A0ABU6QTT9_9FABA</name>
<proteinExistence type="predicted"/>
<comment type="caution">
    <text evidence="2">The sequence shown here is derived from an EMBL/GenBank/DDBJ whole genome shotgun (WGS) entry which is preliminary data.</text>
</comment>
<feature type="compositionally biased region" description="Basic and acidic residues" evidence="1">
    <location>
        <begin position="43"/>
        <end position="53"/>
    </location>
</feature>
<evidence type="ECO:0000313" key="2">
    <source>
        <dbReference type="EMBL" id="MED6114852.1"/>
    </source>
</evidence>
<feature type="compositionally biased region" description="Basic and acidic residues" evidence="1">
    <location>
        <begin position="18"/>
        <end position="36"/>
    </location>
</feature>
<gene>
    <name evidence="2" type="ORF">PIB30_084497</name>
</gene>
<sequence length="258" mass="28212">MNKTTTESNKAPAGESSENGREKSNEAEAQKSKNGDNDNEGNSSHDKGKRVIEDPGDSFGPWMVVQRATRGKQSRKALDSTGSGLHGSEGRKENAPPSNPTLAKTPTSQLNPTMSPKRVWASQPPSKSQPTKSTTQSKPKPKQALRSESGGRPNPEPPITQQTHNPTLIVPPQIEKPLESLIPKTLPANTHIPPLAPHNQELYPNHQPKPPNSPMDLSIIPETNPVEEDNAINLEPEPPDLYYIPTDIMMEACNMRWV</sequence>
<accession>A0ABU6QTT9</accession>
<evidence type="ECO:0000256" key="1">
    <source>
        <dbReference type="SAM" id="MobiDB-lite"/>
    </source>
</evidence>
<keyword evidence="3" id="KW-1185">Reference proteome</keyword>
<feature type="region of interest" description="Disordered" evidence="1">
    <location>
        <begin position="1"/>
        <end position="221"/>
    </location>
</feature>